<feature type="compositionally biased region" description="Polar residues" evidence="1">
    <location>
        <begin position="31"/>
        <end position="40"/>
    </location>
</feature>
<organism evidence="2">
    <name type="scientific">Arundo donax</name>
    <name type="common">Giant reed</name>
    <name type="synonym">Donax arundinaceus</name>
    <dbReference type="NCBI Taxonomy" id="35708"/>
    <lineage>
        <taxon>Eukaryota</taxon>
        <taxon>Viridiplantae</taxon>
        <taxon>Streptophyta</taxon>
        <taxon>Embryophyta</taxon>
        <taxon>Tracheophyta</taxon>
        <taxon>Spermatophyta</taxon>
        <taxon>Magnoliopsida</taxon>
        <taxon>Liliopsida</taxon>
        <taxon>Poales</taxon>
        <taxon>Poaceae</taxon>
        <taxon>PACMAD clade</taxon>
        <taxon>Arundinoideae</taxon>
        <taxon>Arundineae</taxon>
        <taxon>Arundo</taxon>
    </lineage>
</organism>
<reference evidence="2" key="1">
    <citation type="submission" date="2014-09" db="EMBL/GenBank/DDBJ databases">
        <authorList>
            <person name="Magalhaes I.L.F."/>
            <person name="Oliveira U."/>
            <person name="Santos F.R."/>
            <person name="Vidigal T.H.D.A."/>
            <person name="Brescovit A.D."/>
            <person name="Santos A.J."/>
        </authorList>
    </citation>
    <scope>NUCLEOTIDE SEQUENCE</scope>
    <source>
        <tissue evidence="2">Shoot tissue taken approximately 20 cm above the soil surface</tissue>
    </source>
</reference>
<protein>
    <submittedName>
        <fullName evidence="2">Uncharacterized protein</fullName>
    </submittedName>
</protein>
<name>A0A0A9ASS7_ARUDO</name>
<feature type="region of interest" description="Disordered" evidence="1">
    <location>
        <begin position="1"/>
        <end position="40"/>
    </location>
</feature>
<dbReference type="AlphaFoldDB" id="A0A0A9ASS7"/>
<reference evidence="2" key="2">
    <citation type="journal article" date="2015" name="Data Brief">
        <title>Shoot transcriptome of the giant reed, Arundo donax.</title>
        <authorList>
            <person name="Barrero R.A."/>
            <person name="Guerrero F.D."/>
            <person name="Moolhuijzen P."/>
            <person name="Goolsby J.A."/>
            <person name="Tidwell J."/>
            <person name="Bellgard S.E."/>
            <person name="Bellgard M.I."/>
        </authorList>
    </citation>
    <scope>NUCLEOTIDE SEQUENCE</scope>
    <source>
        <tissue evidence="2">Shoot tissue taken approximately 20 cm above the soil surface</tissue>
    </source>
</reference>
<evidence type="ECO:0000256" key="1">
    <source>
        <dbReference type="SAM" id="MobiDB-lite"/>
    </source>
</evidence>
<sequence length="40" mass="4326">MKRHAKRRKELVDLGLGRQEAGRGVLAAPGRSSQAPDVLT</sequence>
<dbReference type="EMBL" id="GBRH01243739">
    <property type="protein sequence ID" value="JAD54156.1"/>
    <property type="molecule type" value="Transcribed_RNA"/>
</dbReference>
<accession>A0A0A9ASS7</accession>
<evidence type="ECO:0000313" key="2">
    <source>
        <dbReference type="EMBL" id="JAD54156.1"/>
    </source>
</evidence>
<proteinExistence type="predicted"/>